<organism evidence="2 3">
    <name type="scientific">Streptomyces triticirhizae</name>
    <dbReference type="NCBI Taxonomy" id="2483353"/>
    <lineage>
        <taxon>Bacteria</taxon>
        <taxon>Bacillati</taxon>
        <taxon>Actinomycetota</taxon>
        <taxon>Actinomycetes</taxon>
        <taxon>Kitasatosporales</taxon>
        <taxon>Streptomycetaceae</taxon>
        <taxon>Streptomyces</taxon>
    </lineage>
</organism>
<evidence type="ECO:0000256" key="1">
    <source>
        <dbReference type="SAM" id="MobiDB-lite"/>
    </source>
</evidence>
<dbReference type="Pfam" id="PF14431">
    <property type="entry name" value="YwqJ-deaminase"/>
    <property type="match status" value="1"/>
</dbReference>
<comment type="caution">
    <text evidence="2">The sequence shown here is derived from an EMBL/GenBank/DDBJ whole genome shotgun (WGS) entry which is preliminary data.</text>
</comment>
<sequence>MQRRVRRHVVGQPQLVHAEPVGRLGDLRRRSGVGREVGITFRVHPDTVRIPRRADRVGELHHLTGIGPVGWRGLLAEPTCRHGVNAPCCCLSLLRHSLWGRPVGGTIVLVISDIHGQPPGGPQHGDARPVPPALLRRRDGILPTTAAALRVPERDQPLTGTASRSTPPPEPHPVVAEILAGLGTAQRERHLGRCPEPALLTRWLNEAGAADLDQARRALDGAGITCRHIREDGDPRHGAHAAHCRSCAVLLARLGVTSLTPAPAGAAGPPVGDPLGGPTRGAPWSVGTVDQALAAAGWRPGRVHTAKAERWADVLSGHRSPQGHPHELFPAAFETWAELGEITLNPTGPGEVFAPSAVVVDPLAGLHWARVLSDLGHALGTRLAPVGEELGSGALLAVDQEARLYGIDHSGDWFLGHDVLTGLATLLTGAAPHRLEP</sequence>
<reference evidence="2 3" key="1">
    <citation type="submission" date="2018-10" db="EMBL/GenBank/DDBJ databases">
        <title>Isolation, diversity and antifungal activity of actinobacteria from wheat.</title>
        <authorList>
            <person name="Han C."/>
        </authorList>
    </citation>
    <scope>NUCLEOTIDE SEQUENCE [LARGE SCALE GENOMIC DNA]</scope>
    <source>
        <strain evidence="2 3">NEAU-YY642</strain>
    </source>
</reference>
<dbReference type="AlphaFoldDB" id="A0A3M2L1S5"/>
<protein>
    <recommendedName>
        <fullName evidence="4">SUKH-3 domain containing protein</fullName>
    </recommendedName>
</protein>
<evidence type="ECO:0000313" key="3">
    <source>
        <dbReference type="Proteomes" id="UP000278673"/>
    </source>
</evidence>
<dbReference type="Pfam" id="PF14433">
    <property type="entry name" value="SUKH-3"/>
    <property type="match status" value="1"/>
</dbReference>
<name>A0A3M2L1S5_9ACTN</name>
<evidence type="ECO:0008006" key="4">
    <source>
        <dbReference type="Google" id="ProtNLM"/>
    </source>
</evidence>
<accession>A0A3M2L1S5</accession>
<gene>
    <name evidence="2" type="ORF">EBN88_26735</name>
</gene>
<keyword evidence="3" id="KW-1185">Reference proteome</keyword>
<evidence type="ECO:0000313" key="2">
    <source>
        <dbReference type="EMBL" id="RMI30443.1"/>
    </source>
</evidence>
<feature type="compositionally biased region" description="Low complexity" evidence="1">
    <location>
        <begin position="261"/>
        <end position="270"/>
    </location>
</feature>
<dbReference type="InterPro" id="IPR025850">
    <property type="entry name" value="SUKH-3"/>
</dbReference>
<feature type="region of interest" description="Disordered" evidence="1">
    <location>
        <begin position="261"/>
        <end position="284"/>
    </location>
</feature>
<feature type="region of interest" description="Disordered" evidence="1">
    <location>
        <begin position="145"/>
        <end position="171"/>
    </location>
</feature>
<proteinExistence type="predicted"/>
<dbReference type="EMBL" id="RFFJ01000240">
    <property type="protein sequence ID" value="RMI30443.1"/>
    <property type="molecule type" value="Genomic_DNA"/>
</dbReference>
<dbReference type="InterPro" id="IPR025968">
    <property type="entry name" value="YwqJ_deaminase"/>
</dbReference>
<dbReference type="Proteomes" id="UP000278673">
    <property type="component" value="Unassembled WGS sequence"/>
</dbReference>